<dbReference type="HOGENOM" id="CLU_845688_0_0_1"/>
<reference evidence="2 3" key="1">
    <citation type="journal article" date="2013" name="Genome Biol.">
        <title>The genome sequence of the most widely cultivated cacao type and its use to identify candidate genes regulating pod color.</title>
        <authorList>
            <person name="Motamayor J.C."/>
            <person name="Mockaitis K."/>
            <person name="Schmutz J."/>
            <person name="Haiminen N."/>
            <person name="Iii D.L."/>
            <person name="Cornejo O."/>
            <person name="Findley S.D."/>
            <person name="Zheng P."/>
            <person name="Utro F."/>
            <person name="Royaert S."/>
            <person name="Saski C."/>
            <person name="Jenkins J."/>
            <person name="Podicheti R."/>
            <person name="Zhao M."/>
            <person name="Scheffler B.E."/>
            <person name="Stack J.C."/>
            <person name="Feltus F.A."/>
            <person name="Mustiga G.M."/>
            <person name="Amores F."/>
            <person name="Phillips W."/>
            <person name="Marelli J.P."/>
            <person name="May G.D."/>
            <person name="Shapiro H."/>
            <person name="Ma J."/>
            <person name="Bustamante C.D."/>
            <person name="Schnell R.J."/>
            <person name="Main D."/>
            <person name="Gilbert D."/>
            <person name="Parida L."/>
            <person name="Kuhn D.N."/>
        </authorList>
    </citation>
    <scope>NUCLEOTIDE SEQUENCE [LARGE SCALE GENOMIC DNA]</scope>
    <source>
        <strain evidence="3">cv. Matina 1-6</strain>
    </source>
</reference>
<proteinExistence type="predicted"/>
<feature type="compositionally biased region" description="Basic residues" evidence="1">
    <location>
        <begin position="96"/>
        <end position="105"/>
    </location>
</feature>
<evidence type="ECO:0000256" key="1">
    <source>
        <dbReference type="SAM" id="MobiDB-lite"/>
    </source>
</evidence>
<keyword evidence="3" id="KW-1185">Reference proteome</keyword>
<protein>
    <submittedName>
        <fullName evidence="2">Uncharacterized protein</fullName>
    </submittedName>
</protein>
<feature type="region of interest" description="Disordered" evidence="1">
    <location>
        <begin position="86"/>
        <end position="105"/>
    </location>
</feature>
<dbReference type="EMBL" id="CM001887">
    <property type="protein sequence ID" value="EOY32071.1"/>
    <property type="molecule type" value="Genomic_DNA"/>
</dbReference>
<dbReference type="AlphaFoldDB" id="A0A061GRB7"/>
<organism evidence="2 3">
    <name type="scientific">Theobroma cacao</name>
    <name type="common">Cacao</name>
    <name type="synonym">Cocoa</name>
    <dbReference type="NCBI Taxonomy" id="3641"/>
    <lineage>
        <taxon>Eukaryota</taxon>
        <taxon>Viridiplantae</taxon>
        <taxon>Streptophyta</taxon>
        <taxon>Embryophyta</taxon>
        <taxon>Tracheophyta</taxon>
        <taxon>Spermatophyta</taxon>
        <taxon>Magnoliopsida</taxon>
        <taxon>eudicotyledons</taxon>
        <taxon>Gunneridae</taxon>
        <taxon>Pentapetalae</taxon>
        <taxon>rosids</taxon>
        <taxon>malvids</taxon>
        <taxon>Malvales</taxon>
        <taxon>Malvaceae</taxon>
        <taxon>Byttnerioideae</taxon>
        <taxon>Theobroma</taxon>
    </lineage>
</organism>
<evidence type="ECO:0000313" key="2">
    <source>
        <dbReference type="EMBL" id="EOY32071.1"/>
    </source>
</evidence>
<dbReference type="Gramene" id="EOY32071">
    <property type="protein sequence ID" value="EOY32071"/>
    <property type="gene ID" value="TCM_039524"/>
</dbReference>
<gene>
    <name evidence="2" type="ORF">TCM_039524</name>
</gene>
<evidence type="ECO:0000313" key="3">
    <source>
        <dbReference type="Proteomes" id="UP000026915"/>
    </source>
</evidence>
<name>A0A061GRB7_THECC</name>
<dbReference type="Proteomes" id="UP000026915">
    <property type="component" value="Chromosome 9"/>
</dbReference>
<dbReference type="InParanoid" id="A0A061GRB7"/>
<accession>A0A061GRB7</accession>
<sequence length="329" mass="37019">MPRRSILKFRFERGKFSLFATKLGSNSQFVHSWDEWVNKVLKNPTYVKLLITTRILNVVRVTSKLNICKEKTMNVRHAILTRKKNANEKDVASHAPPHRTKHAHHKRETIVRVELNLVKEEETSEVETKEESCDSKCSDKSNDKPVDVDEVEIEDVVTSFRTLNILLGLFDDFVDLDALFPFHTQSSNINQVKTYYYATPIDVVSFFIETKIILTPQIAQDKVILDTDAILVVDIIFDIGVDVRSTLNVEVINVVLDVTVDVEGALNVEVIHDVKVNVGAISSIEVVHDVETSTNDVKATLINPHASSSKVPKHKGANSAFGTQVVHIE</sequence>